<feature type="compositionally biased region" description="Polar residues" evidence="1">
    <location>
        <begin position="109"/>
        <end position="121"/>
    </location>
</feature>
<protein>
    <submittedName>
        <fullName evidence="2">Uncharacterized protein</fullName>
    </submittedName>
</protein>
<reference evidence="2 3" key="1">
    <citation type="submission" date="2020-06" db="EMBL/GenBank/DDBJ databases">
        <title>Transcriptomic and genomic resources for Thalictrum thalictroides and T. hernandezii: Facilitating candidate gene discovery in an emerging model plant lineage.</title>
        <authorList>
            <person name="Arias T."/>
            <person name="Riano-Pachon D.M."/>
            <person name="Di Stilio V.S."/>
        </authorList>
    </citation>
    <scope>NUCLEOTIDE SEQUENCE [LARGE SCALE GENOMIC DNA]</scope>
    <source>
        <strain evidence="3">cv. WT478/WT964</strain>
        <tissue evidence="2">Leaves</tissue>
    </source>
</reference>
<evidence type="ECO:0000256" key="1">
    <source>
        <dbReference type="SAM" id="MobiDB-lite"/>
    </source>
</evidence>
<feature type="non-terminal residue" evidence="2">
    <location>
        <position position="168"/>
    </location>
</feature>
<sequence>NDLICKEDLVDLLKFGALTWEVKRKLIPYLNHLFVTPREKNQGKFVTPEGDCVLRRIRVKGSFKGLPTAEIVEFDPNDPVVLAVPIEMSKQVKGSTRRRPAMPKDDLFSGSQEPVTLIESQQSRKRKSTSEPAGDVEHPSGGGSLLEVAPSSSTHVNNSKEKGIAPSG</sequence>
<proteinExistence type="predicted"/>
<feature type="compositionally biased region" description="Basic and acidic residues" evidence="1">
    <location>
        <begin position="158"/>
        <end position="168"/>
    </location>
</feature>
<feature type="non-terminal residue" evidence="2">
    <location>
        <position position="1"/>
    </location>
</feature>
<keyword evidence="3" id="KW-1185">Reference proteome</keyword>
<comment type="caution">
    <text evidence="2">The sequence shown here is derived from an EMBL/GenBank/DDBJ whole genome shotgun (WGS) entry which is preliminary data.</text>
</comment>
<evidence type="ECO:0000313" key="3">
    <source>
        <dbReference type="Proteomes" id="UP000554482"/>
    </source>
</evidence>
<dbReference type="AlphaFoldDB" id="A0A7J6VAJ0"/>
<gene>
    <name evidence="2" type="ORF">FRX31_028307</name>
</gene>
<name>A0A7J6VAJ0_THATH</name>
<dbReference type="EMBL" id="JABWDY010035226">
    <property type="protein sequence ID" value="KAF5182106.1"/>
    <property type="molecule type" value="Genomic_DNA"/>
</dbReference>
<accession>A0A7J6VAJ0</accession>
<organism evidence="2 3">
    <name type="scientific">Thalictrum thalictroides</name>
    <name type="common">Rue-anemone</name>
    <name type="synonym">Anemone thalictroides</name>
    <dbReference type="NCBI Taxonomy" id="46969"/>
    <lineage>
        <taxon>Eukaryota</taxon>
        <taxon>Viridiplantae</taxon>
        <taxon>Streptophyta</taxon>
        <taxon>Embryophyta</taxon>
        <taxon>Tracheophyta</taxon>
        <taxon>Spermatophyta</taxon>
        <taxon>Magnoliopsida</taxon>
        <taxon>Ranunculales</taxon>
        <taxon>Ranunculaceae</taxon>
        <taxon>Thalictroideae</taxon>
        <taxon>Thalictrum</taxon>
    </lineage>
</organism>
<evidence type="ECO:0000313" key="2">
    <source>
        <dbReference type="EMBL" id="KAF5182106.1"/>
    </source>
</evidence>
<dbReference type="Proteomes" id="UP000554482">
    <property type="component" value="Unassembled WGS sequence"/>
</dbReference>
<feature type="region of interest" description="Disordered" evidence="1">
    <location>
        <begin position="88"/>
        <end position="168"/>
    </location>
</feature>